<dbReference type="EMBL" id="BOML01000075">
    <property type="protein sequence ID" value="GIE07236.1"/>
    <property type="molecule type" value="Genomic_DNA"/>
</dbReference>
<comment type="caution">
    <text evidence="2">The sequence shown here is derived from an EMBL/GenBank/DDBJ whole genome shotgun (WGS) entry which is preliminary data.</text>
</comment>
<sequence length="61" mass="6263">MARRSHTRVMATLLFIGVLVAAGVTAGVTARRTKKIPPPPPTDSPGSDFRNMGGGPTAGMS</sequence>
<protein>
    <submittedName>
        <fullName evidence="2">Uncharacterized protein</fullName>
    </submittedName>
</protein>
<accession>A0ABQ3ZBS2</accession>
<organism evidence="2 3">
    <name type="scientific">Paractinoplanes durhamensis</name>
    <dbReference type="NCBI Taxonomy" id="113563"/>
    <lineage>
        <taxon>Bacteria</taxon>
        <taxon>Bacillati</taxon>
        <taxon>Actinomycetota</taxon>
        <taxon>Actinomycetes</taxon>
        <taxon>Micromonosporales</taxon>
        <taxon>Micromonosporaceae</taxon>
        <taxon>Paractinoplanes</taxon>
    </lineage>
</organism>
<keyword evidence="3" id="KW-1185">Reference proteome</keyword>
<reference evidence="2 3" key="1">
    <citation type="submission" date="2021-01" db="EMBL/GenBank/DDBJ databases">
        <title>Whole genome shotgun sequence of Actinoplanes durhamensis NBRC 14914.</title>
        <authorList>
            <person name="Komaki H."/>
            <person name="Tamura T."/>
        </authorList>
    </citation>
    <scope>NUCLEOTIDE SEQUENCE [LARGE SCALE GENOMIC DNA]</scope>
    <source>
        <strain evidence="2 3">NBRC 14914</strain>
    </source>
</reference>
<feature type="compositionally biased region" description="Gly residues" evidence="1">
    <location>
        <begin position="52"/>
        <end position="61"/>
    </location>
</feature>
<evidence type="ECO:0000313" key="3">
    <source>
        <dbReference type="Proteomes" id="UP000637628"/>
    </source>
</evidence>
<gene>
    <name evidence="2" type="ORF">Adu01nite_85860</name>
</gene>
<feature type="region of interest" description="Disordered" evidence="1">
    <location>
        <begin position="28"/>
        <end position="61"/>
    </location>
</feature>
<evidence type="ECO:0000256" key="1">
    <source>
        <dbReference type="SAM" id="MobiDB-lite"/>
    </source>
</evidence>
<evidence type="ECO:0000313" key="2">
    <source>
        <dbReference type="EMBL" id="GIE07236.1"/>
    </source>
</evidence>
<proteinExistence type="predicted"/>
<name>A0ABQ3ZBS2_9ACTN</name>
<dbReference type="Proteomes" id="UP000637628">
    <property type="component" value="Unassembled WGS sequence"/>
</dbReference>